<feature type="domain" description="Adenylate kinase active site lid" evidence="8">
    <location>
        <begin position="125"/>
        <end position="158"/>
    </location>
</feature>
<feature type="binding site" evidence="5">
    <location>
        <begin position="83"/>
        <end position="86"/>
    </location>
    <ligand>
        <name>AMP</name>
        <dbReference type="ChEBI" id="CHEBI:456215"/>
    </ligand>
</feature>
<keyword evidence="1 5" id="KW-0808">Transferase</keyword>
<keyword evidence="3 5" id="KW-0547">Nucleotide-binding</keyword>
<feature type="region of interest" description="NMP" evidence="5">
    <location>
        <begin position="30"/>
        <end position="59"/>
    </location>
</feature>
<evidence type="ECO:0000256" key="4">
    <source>
        <dbReference type="ARBA" id="ARBA00022777"/>
    </source>
</evidence>
<evidence type="ECO:0000256" key="2">
    <source>
        <dbReference type="ARBA" id="ARBA00022727"/>
    </source>
</evidence>
<dbReference type="InterPro" id="IPR007862">
    <property type="entry name" value="Adenylate_kinase_lid-dom"/>
</dbReference>
<comment type="domain">
    <text evidence="5">Consists of three domains, a large central CORE domain and two small peripheral domains, NMPbind and LID, which undergo movements during catalysis. The LID domain closes over the site of phosphoryl transfer upon ATP binding. Assembling and dissambling the active center during each catalytic cycle provides an effective means to prevent ATP hydrolysis. Some bacteria have evolved a zinc-coordinating structure that stabilizes the LID domain.</text>
</comment>
<dbReference type="EC" id="2.7.4.3" evidence="5 7"/>
<feature type="binding site" evidence="5">
    <location>
        <position position="131"/>
    </location>
    <ligand>
        <name>Zn(2+)</name>
        <dbReference type="ChEBI" id="CHEBI:29105"/>
        <note>structural</note>
    </ligand>
</feature>
<dbReference type="InterPro" id="IPR027417">
    <property type="entry name" value="P-loop_NTPase"/>
</dbReference>
<evidence type="ECO:0000256" key="5">
    <source>
        <dbReference type="HAMAP-Rule" id="MF_00235"/>
    </source>
</evidence>
<organism evidence="9 10">
    <name type="scientific">Candidatus Avelusimicrobium gallicola</name>
    <dbReference type="NCBI Taxonomy" id="2562704"/>
    <lineage>
        <taxon>Bacteria</taxon>
        <taxon>Pseudomonadati</taxon>
        <taxon>Elusimicrobiota</taxon>
        <taxon>Elusimicrobia</taxon>
        <taxon>Elusimicrobiales</taxon>
        <taxon>Elusimicrobiaceae</taxon>
        <taxon>Candidatus Avelusimicrobium</taxon>
    </lineage>
</organism>
<dbReference type="GO" id="GO:0008270">
    <property type="term" value="F:zinc ion binding"/>
    <property type="evidence" value="ECO:0007669"/>
    <property type="project" value="UniProtKB-UniRule"/>
</dbReference>
<feature type="binding site" evidence="5">
    <location>
        <position position="156"/>
    </location>
    <ligand>
        <name>AMP</name>
        <dbReference type="ChEBI" id="CHEBI:456215"/>
    </ligand>
</feature>
<feature type="binding site" evidence="5">
    <location>
        <position position="167"/>
    </location>
    <ligand>
        <name>AMP</name>
        <dbReference type="ChEBI" id="CHEBI:456215"/>
    </ligand>
</feature>
<dbReference type="AlphaFoldDB" id="A0A928DPU3"/>
<dbReference type="PANTHER" id="PTHR23359">
    <property type="entry name" value="NUCLEOTIDE KINASE"/>
    <property type="match status" value="1"/>
</dbReference>
<dbReference type="InterPro" id="IPR006259">
    <property type="entry name" value="Adenyl_kin_sub"/>
</dbReference>
<evidence type="ECO:0000256" key="7">
    <source>
        <dbReference type="RuleBase" id="RU003331"/>
    </source>
</evidence>
<comment type="caution">
    <text evidence="9">The sequence shown here is derived from an EMBL/GenBank/DDBJ whole genome shotgun (WGS) entry which is preliminary data.</text>
</comment>
<dbReference type="Pfam" id="PF00406">
    <property type="entry name" value="ADK"/>
    <property type="match status" value="1"/>
</dbReference>
<keyword evidence="2 5" id="KW-0545">Nucleotide biosynthesis</keyword>
<evidence type="ECO:0000259" key="8">
    <source>
        <dbReference type="Pfam" id="PF05191"/>
    </source>
</evidence>
<comment type="caution">
    <text evidence="5">Lacks conserved residue(s) required for the propagation of feature annotation.</text>
</comment>
<feature type="binding site" evidence="5">
    <location>
        <begin position="57"/>
        <end position="59"/>
    </location>
    <ligand>
        <name>AMP</name>
        <dbReference type="ChEBI" id="CHEBI:456215"/>
    </ligand>
</feature>
<dbReference type="GO" id="GO:0005737">
    <property type="term" value="C:cytoplasm"/>
    <property type="evidence" value="ECO:0007669"/>
    <property type="project" value="UniProtKB-SubCell"/>
</dbReference>
<comment type="similarity">
    <text evidence="5 6">Belongs to the adenylate kinase family.</text>
</comment>
<comment type="pathway">
    <text evidence="5">Purine metabolism; AMP biosynthesis via salvage pathway; AMP from ADP: step 1/1.</text>
</comment>
<feature type="binding site" evidence="5">
    <location>
        <begin position="10"/>
        <end position="15"/>
    </location>
    <ligand>
        <name>ATP</name>
        <dbReference type="ChEBI" id="CHEBI:30616"/>
    </ligand>
</feature>
<protein>
    <recommendedName>
        <fullName evidence="5 7">Adenylate kinase</fullName>
        <shortName evidence="5">AK</shortName>
        <ecNumber evidence="5 7">2.7.4.3</ecNumber>
    </recommendedName>
    <alternativeName>
        <fullName evidence="5">ATP-AMP transphosphorylase</fullName>
    </alternativeName>
    <alternativeName>
        <fullName evidence="5">ATP:AMP phosphotransferase</fullName>
    </alternativeName>
    <alternativeName>
        <fullName evidence="5">Adenylate monophosphate kinase</fullName>
    </alternativeName>
</protein>
<dbReference type="GO" id="GO:0004017">
    <property type="term" value="F:AMP kinase activity"/>
    <property type="evidence" value="ECO:0007669"/>
    <property type="project" value="UniProtKB-UniRule"/>
</dbReference>
<feature type="binding site" evidence="5">
    <location>
        <position position="128"/>
    </location>
    <ligand>
        <name>Zn(2+)</name>
        <dbReference type="ChEBI" id="CHEBI:29105"/>
        <note>structural</note>
    </ligand>
</feature>
<dbReference type="PROSITE" id="PS00113">
    <property type="entry name" value="ADENYLATE_KINASE"/>
    <property type="match status" value="1"/>
</dbReference>
<dbReference type="PRINTS" id="PR00094">
    <property type="entry name" value="ADENYLTKNASE"/>
</dbReference>
<dbReference type="SUPFAM" id="SSF52540">
    <property type="entry name" value="P-loop containing nucleoside triphosphate hydrolases"/>
    <property type="match status" value="1"/>
</dbReference>
<name>A0A928DPU3_9BACT</name>
<evidence type="ECO:0000313" key="10">
    <source>
        <dbReference type="Proteomes" id="UP000725649"/>
    </source>
</evidence>
<evidence type="ECO:0000256" key="3">
    <source>
        <dbReference type="ARBA" id="ARBA00022741"/>
    </source>
</evidence>
<dbReference type="Gene3D" id="3.40.50.300">
    <property type="entry name" value="P-loop containing nucleotide triphosphate hydrolases"/>
    <property type="match status" value="1"/>
</dbReference>
<proteinExistence type="inferred from homology"/>
<feature type="binding site" evidence="5">
    <location>
        <position position="125"/>
    </location>
    <ligand>
        <name>ATP</name>
        <dbReference type="ChEBI" id="CHEBI:30616"/>
    </ligand>
</feature>
<dbReference type="Proteomes" id="UP000725649">
    <property type="component" value="Unassembled WGS sequence"/>
</dbReference>
<comment type="subunit">
    <text evidence="5 7">Monomer.</text>
</comment>
<dbReference type="InterPro" id="IPR000850">
    <property type="entry name" value="Adenylat/UMP-CMP_kin"/>
</dbReference>
<evidence type="ECO:0000256" key="6">
    <source>
        <dbReference type="RuleBase" id="RU003330"/>
    </source>
</evidence>
<dbReference type="NCBIfam" id="NF011100">
    <property type="entry name" value="PRK14527.1"/>
    <property type="match status" value="1"/>
</dbReference>
<feature type="binding site" evidence="5">
    <location>
        <position position="90"/>
    </location>
    <ligand>
        <name>AMP</name>
        <dbReference type="ChEBI" id="CHEBI:456215"/>
    </ligand>
</feature>
<feature type="binding site" evidence="5">
    <location>
        <position position="195"/>
    </location>
    <ligand>
        <name>ATP</name>
        <dbReference type="ChEBI" id="CHEBI:30616"/>
    </ligand>
</feature>
<gene>
    <name evidence="5" type="primary">adk</name>
    <name evidence="9" type="ORF">E7027_01365</name>
</gene>
<comment type="function">
    <text evidence="5">Catalyzes the reversible transfer of the terminal phosphate group between ATP and AMP. Plays an important role in cellular energy homeostasis and in adenine nucleotide metabolism.</text>
</comment>
<sequence length="212" mass="23589">MNIVLMGCPGAGKGTQSAKLQQKFDLQHISTGEVLRKEIASGSELGKQIAGIINNGNLVPDEMIASMLENKVKNTEKGIIFDGFPRTVAQARVLDEMMKRLGRDLTHVVMIDLPEGEVINRICSRRQCKKCGAILHVDIKAPLANCPVCEGELYTRADDTPQSAKHRLEVYHRDTLPVKNYYLNSGKYVEVKGDQTPEQVFEDIVKVLEKVK</sequence>
<keyword evidence="5" id="KW-0479">Metal-binding</keyword>
<dbReference type="InterPro" id="IPR033690">
    <property type="entry name" value="Adenylat_kinase_CS"/>
</dbReference>
<reference evidence="9" key="1">
    <citation type="submission" date="2019-04" db="EMBL/GenBank/DDBJ databases">
        <title>Evolution of Biomass-Degrading Anaerobic Consortia Revealed by Metagenomics.</title>
        <authorList>
            <person name="Peng X."/>
        </authorList>
    </citation>
    <scope>NUCLEOTIDE SEQUENCE</scope>
    <source>
        <strain evidence="9">SIG66</strain>
    </source>
</reference>
<dbReference type="NCBIfam" id="NF001381">
    <property type="entry name" value="PRK00279.1-3"/>
    <property type="match status" value="1"/>
</dbReference>
<feature type="binding site" evidence="5">
    <location>
        <position position="36"/>
    </location>
    <ligand>
        <name>AMP</name>
        <dbReference type="ChEBI" id="CHEBI:456215"/>
    </ligand>
</feature>
<dbReference type="FunFam" id="3.40.50.300:FF:000106">
    <property type="entry name" value="Adenylate kinase mitochondrial"/>
    <property type="match status" value="1"/>
</dbReference>
<keyword evidence="4 5" id="KW-0418">Kinase</keyword>
<dbReference type="Pfam" id="PF05191">
    <property type="entry name" value="ADK_lid"/>
    <property type="match status" value="1"/>
</dbReference>
<dbReference type="GO" id="GO:0005524">
    <property type="term" value="F:ATP binding"/>
    <property type="evidence" value="ECO:0007669"/>
    <property type="project" value="UniProtKB-UniRule"/>
</dbReference>
<dbReference type="HAMAP" id="MF_00235">
    <property type="entry name" value="Adenylate_kinase_Adk"/>
    <property type="match status" value="1"/>
</dbReference>
<dbReference type="GO" id="GO:0044209">
    <property type="term" value="P:AMP salvage"/>
    <property type="evidence" value="ECO:0007669"/>
    <property type="project" value="UniProtKB-UniRule"/>
</dbReference>
<feature type="binding site" evidence="5">
    <location>
        <position position="149"/>
    </location>
    <ligand>
        <name>Zn(2+)</name>
        <dbReference type="ChEBI" id="CHEBI:29105"/>
        <note>structural</note>
    </ligand>
</feature>
<accession>A0A928DPU3</accession>
<keyword evidence="5 7" id="KW-0067">ATP-binding</keyword>
<dbReference type="NCBIfam" id="TIGR01351">
    <property type="entry name" value="adk"/>
    <property type="match status" value="1"/>
</dbReference>
<dbReference type="EMBL" id="SUVG01000002">
    <property type="protein sequence ID" value="MBE6420785.1"/>
    <property type="molecule type" value="Genomic_DNA"/>
</dbReference>
<dbReference type="CDD" id="cd01428">
    <property type="entry name" value="ADK"/>
    <property type="match status" value="1"/>
</dbReference>
<feature type="binding site" evidence="5">
    <location>
        <position position="31"/>
    </location>
    <ligand>
        <name>AMP</name>
        <dbReference type="ChEBI" id="CHEBI:456215"/>
    </ligand>
</feature>
<evidence type="ECO:0000313" key="9">
    <source>
        <dbReference type="EMBL" id="MBE6420785.1"/>
    </source>
</evidence>
<comment type="catalytic activity">
    <reaction evidence="5 7">
        <text>AMP + ATP = 2 ADP</text>
        <dbReference type="Rhea" id="RHEA:12973"/>
        <dbReference type="ChEBI" id="CHEBI:30616"/>
        <dbReference type="ChEBI" id="CHEBI:456215"/>
        <dbReference type="ChEBI" id="CHEBI:456216"/>
        <dbReference type="EC" id="2.7.4.3"/>
    </reaction>
</comment>
<keyword evidence="5" id="KW-0862">Zinc</keyword>
<evidence type="ECO:0000256" key="1">
    <source>
        <dbReference type="ARBA" id="ARBA00022679"/>
    </source>
</evidence>
<keyword evidence="5" id="KW-0963">Cytoplasm</keyword>
<feature type="binding site" evidence="5">
    <location>
        <position position="146"/>
    </location>
    <ligand>
        <name>Zn(2+)</name>
        <dbReference type="ChEBI" id="CHEBI:29105"/>
        <note>structural</note>
    </ligand>
</feature>
<comment type="subcellular location">
    <subcellularLocation>
        <location evidence="5 7">Cytoplasm</location>
    </subcellularLocation>
</comment>